<sequence length="229" mass="25883">MLPQDASEGTKRQSRVSERSHGRMGVGDFSLTLPAKPVPVSAVEGQKPYKCMECGKGFGQSSHLMRHLGMHSGEKPYRCADCPKAFTQLSNLRQHQRMHTGERPYACDCCGKRFSWSSNLAQHRRLHTGQKPYACVQCGKCFCESARLLEHQRTHTGERPYSCPQCHKRFSRSSHLARHQRLHNAATDMEQEEDKRPYCCTTKSTVTRLCGTYQGMYSQGTSVGIQETP</sequence>
<dbReference type="InterPro" id="IPR036236">
    <property type="entry name" value="Znf_C2H2_sf"/>
</dbReference>
<keyword evidence="3" id="KW-0479">Metal-binding</keyword>
<evidence type="ECO:0000256" key="9">
    <source>
        <dbReference type="ARBA" id="ARBA00023163"/>
    </source>
</evidence>
<evidence type="ECO:0000256" key="8">
    <source>
        <dbReference type="ARBA" id="ARBA00023125"/>
    </source>
</evidence>
<dbReference type="PROSITE" id="PS00028">
    <property type="entry name" value="ZINC_FINGER_C2H2_1"/>
    <property type="match status" value="5"/>
</dbReference>
<dbReference type="AlphaFoldDB" id="A0AA97LBW7"/>
<keyword evidence="9" id="KW-0804">Transcription</keyword>
<evidence type="ECO:0000256" key="2">
    <source>
        <dbReference type="ARBA" id="ARBA00006991"/>
    </source>
</evidence>
<dbReference type="GO" id="GO:0008270">
    <property type="term" value="F:zinc ion binding"/>
    <property type="evidence" value="ECO:0007669"/>
    <property type="project" value="UniProtKB-KW"/>
</dbReference>
<dbReference type="Proteomes" id="UP001190640">
    <property type="component" value="Chromosome 12"/>
</dbReference>
<evidence type="ECO:0000256" key="1">
    <source>
        <dbReference type="ARBA" id="ARBA00004123"/>
    </source>
</evidence>
<keyword evidence="6" id="KW-0862">Zinc</keyword>
<keyword evidence="5 11" id="KW-0863">Zinc-finger</keyword>
<evidence type="ECO:0000313" key="15">
    <source>
        <dbReference type="RefSeq" id="XP_054849694.1"/>
    </source>
</evidence>
<accession>A0AA97LBW7</accession>
<dbReference type="KEGG" id="emc:129339115"/>
<keyword evidence="14" id="KW-1185">Reference proteome</keyword>
<keyword evidence="7" id="KW-0805">Transcription regulation</keyword>
<dbReference type="FunFam" id="3.30.160.60:FF:001178">
    <property type="entry name" value="zinc finger protein 287"/>
    <property type="match status" value="1"/>
</dbReference>
<feature type="domain" description="C2H2-type" evidence="13">
    <location>
        <begin position="133"/>
        <end position="160"/>
    </location>
</feature>
<proteinExistence type="inferred from homology"/>
<dbReference type="PANTHER" id="PTHR14003:SF23">
    <property type="entry name" value="ZINC FINGER PROTEIN 143"/>
    <property type="match status" value="1"/>
</dbReference>
<organism evidence="14 15">
    <name type="scientific">Eublepharis macularius</name>
    <name type="common">Leopard gecko</name>
    <name type="synonym">Cyrtodactylus macularius</name>
    <dbReference type="NCBI Taxonomy" id="481883"/>
    <lineage>
        <taxon>Eukaryota</taxon>
        <taxon>Metazoa</taxon>
        <taxon>Chordata</taxon>
        <taxon>Craniata</taxon>
        <taxon>Vertebrata</taxon>
        <taxon>Euteleostomi</taxon>
        <taxon>Lepidosauria</taxon>
        <taxon>Squamata</taxon>
        <taxon>Bifurcata</taxon>
        <taxon>Gekkota</taxon>
        <taxon>Eublepharidae</taxon>
        <taxon>Eublepharinae</taxon>
        <taxon>Eublepharis</taxon>
    </lineage>
</organism>
<feature type="compositionally biased region" description="Basic and acidic residues" evidence="12">
    <location>
        <begin position="8"/>
        <end position="21"/>
    </location>
</feature>
<evidence type="ECO:0000256" key="12">
    <source>
        <dbReference type="SAM" id="MobiDB-lite"/>
    </source>
</evidence>
<dbReference type="FunFam" id="3.30.160.60:FF:000812">
    <property type="entry name" value="zinc finger protein 23 isoform X2"/>
    <property type="match status" value="1"/>
</dbReference>
<evidence type="ECO:0000259" key="13">
    <source>
        <dbReference type="PROSITE" id="PS50157"/>
    </source>
</evidence>
<evidence type="ECO:0000313" key="14">
    <source>
        <dbReference type="Proteomes" id="UP001190640"/>
    </source>
</evidence>
<name>A0AA97LBW7_EUBMA</name>
<gene>
    <name evidence="15" type="primary">LOC129339115</name>
</gene>
<dbReference type="FunFam" id="3.30.160.60:FF:001954">
    <property type="entry name" value="Zinc finger protein 787"/>
    <property type="match status" value="1"/>
</dbReference>
<dbReference type="FunFam" id="3.30.160.60:FF:000358">
    <property type="entry name" value="zinc finger protein 24"/>
    <property type="match status" value="1"/>
</dbReference>
<dbReference type="FunFam" id="3.30.160.60:FF:001141">
    <property type="entry name" value="Zinc finger protein 473"/>
    <property type="match status" value="1"/>
</dbReference>
<keyword evidence="4" id="KW-0677">Repeat</keyword>
<dbReference type="GO" id="GO:0000981">
    <property type="term" value="F:DNA-binding transcription factor activity, RNA polymerase II-specific"/>
    <property type="evidence" value="ECO:0007669"/>
    <property type="project" value="TreeGrafter"/>
</dbReference>
<evidence type="ECO:0000256" key="3">
    <source>
        <dbReference type="ARBA" id="ARBA00022723"/>
    </source>
</evidence>
<feature type="domain" description="C2H2-type" evidence="13">
    <location>
        <begin position="77"/>
        <end position="104"/>
    </location>
</feature>
<dbReference type="GO" id="GO:0005667">
    <property type="term" value="C:transcription regulator complex"/>
    <property type="evidence" value="ECO:0007669"/>
    <property type="project" value="TreeGrafter"/>
</dbReference>
<dbReference type="GO" id="GO:0000785">
    <property type="term" value="C:chromatin"/>
    <property type="evidence" value="ECO:0007669"/>
    <property type="project" value="TreeGrafter"/>
</dbReference>
<comment type="subcellular location">
    <subcellularLocation>
        <location evidence="1">Nucleus</location>
    </subcellularLocation>
</comment>
<keyword evidence="8" id="KW-0238">DNA-binding</keyword>
<dbReference type="GO" id="GO:0031519">
    <property type="term" value="C:PcG protein complex"/>
    <property type="evidence" value="ECO:0007669"/>
    <property type="project" value="TreeGrafter"/>
</dbReference>
<dbReference type="SMART" id="SM00355">
    <property type="entry name" value="ZnF_C2H2"/>
    <property type="match status" value="5"/>
</dbReference>
<evidence type="ECO:0000256" key="6">
    <source>
        <dbReference type="ARBA" id="ARBA00022833"/>
    </source>
</evidence>
<evidence type="ECO:0000256" key="4">
    <source>
        <dbReference type="ARBA" id="ARBA00022737"/>
    </source>
</evidence>
<keyword evidence="10" id="KW-0539">Nucleus</keyword>
<dbReference type="SUPFAM" id="SSF57667">
    <property type="entry name" value="beta-beta-alpha zinc fingers"/>
    <property type="match status" value="3"/>
</dbReference>
<dbReference type="RefSeq" id="XP_054849694.1">
    <property type="nucleotide sequence ID" value="XM_054993719.1"/>
</dbReference>
<evidence type="ECO:0000256" key="10">
    <source>
        <dbReference type="ARBA" id="ARBA00023242"/>
    </source>
</evidence>
<reference evidence="15" key="1">
    <citation type="submission" date="2025-08" db="UniProtKB">
        <authorList>
            <consortium name="RefSeq"/>
        </authorList>
    </citation>
    <scope>IDENTIFICATION</scope>
    <source>
        <tissue evidence="15">Blood</tissue>
    </source>
</reference>
<dbReference type="GO" id="GO:0000978">
    <property type="term" value="F:RNA polymerase II cis-regulatory region sequence-specific DNA binding"/>
    <property type="evidence" value="ECO:0007669"/>
    <property type="project" value="TreeGrafter"/>
</dbReference>
<feature type="domain" description="C2H2-type" evidence="13">
    <location>
        <begin position="105"/>
        <end position="132"/>
    </location>
</feature>
<dbReference type="PROSITE" id="PS50157">
    <property type="entry name" value="ZINC_FINGER_C2H2_2"/>
    <property type="match status" value="5"/>
</dbReference>
<evidence type="ECO:0000256" key="7">
    <source>
        <dbReference type="ARBA" id="ARBA00023015"/>
    </source>
</evidence>
<dbReference type="PANTHER" id="PTHR14003">
    <property type="entry name" value="TRANSCRIPTIONAL REPRESSOR PROTEIN YY"/>
    <property type="match status" value="1"/>
</dbReference>
<feature type="region of interest" description="Disordered" evidence="12">
    <location>
        <begin position="1"/>
        <end position="30"/>
    </location>
</feature>
<dbReference type="Pfam" id="PF00096">
    <property type="entry name" value="zf-C2H2"/>
    <property type="match status" value="4"/>
</dbReference>
<protein>
    <submittedName>
        <fullName evidence="15">Zinc finger protein 22-like</fullName>
    </submittedName>
</protein>
<feature type="domain" description="C2H2-type" evidence="13">
    <location>
        <begin position="161"/>
        <end position="188"/>
    </location>
</feature>
<dbReference type="InterPro" id="IPR013087">
    <property type="entry name" value="Znf_C2H2_type"/>
</dbReference>
<comment type="similarity">
    <text evidence="2">Belongs to the krueppel C2H2-type zinc-finger protein family.</text>
</comment>
<evidence type="ECO:0000256" key="5">
    <source>
        <dbReference type="ARBA" id="ARBA00022771"/>
    </source>
</evidence>
<dbReference type="Gene3D" id="3.30.160.60">
    <property type="entry name" value="Classic Zinc Finger"/>
    <property type="match status" value="5"/>
</dbReference>
<evidence type="ECO:0000256" key="11">
    <source>
        <dbReference type="PROSITE-ProRule" id="PRU00042"/>
    </source>
</evidence>
<dbReference type="GeneID" id="129339115"/>
<feature type="domain" description="C2H2-type" evidence="13">
    <location>
        <begin position="49"/>
        <end position="76"/>
    </location>
</feature>